<dbReference type="PANTHER" id="PTHR10540:SF8">
    <property type="entry name" value="COP9 SIGNALOSOME COMPLEX SUBUNIT 6"/>
    <property type="match status" value="1"/>
</dbReference>
<dbReference type="SMART" id="SM00232">
    <property type="entry name" value="JAB_MPN"/>
    <property type="match status" value="1"/>
</dbReference>
<dbReference type="PROSITE" id="PS50249">
    <property type="entry name" value="MPN"/>
    <property type="match status" value="1"/>
</dbReference>
<dbReference type="GO" id="GO:0008180">
    <property type="term" value="C:COP9 signalosome"/>
    <property type="evidence" value="ECO:0007669"/>
    <property type="project" value="UniProtKB-UniRule"/>
</dbReference>
<dbReference type="Gene3D" id="3.40.140.10">
    <property type="entry name" value="Cytidine Deaminase, domain 2"/>
    <property type="match status" value="1"/>
</dbReference>
<comment type="subcellular location">
    <subcellularLocation>
        <location evidence="2">Cytoplasm</location>
    </subcellularLocation>
    <subcellularLocation>
        <location evidence="2">Nucleus</location>
    </subcellularLocation>
</comment>
<evidence type="ECO:0000313" key="4">
    <source>
        <dbReference type="EMBL" id="KAK9829883.1"/>
    </source>
</evidence>
<name>A0AAW1R8I8_9CHLO</name>
<dbReference type="CDD" id="cd08063">
    <property type="entry name" value="MPN_CSN6"/>
    <property type="match status" value="1"/>
</dbReference>
<comment type="caution">
    <text evidence="4">The sequence shown here is derived from an EMBL/GenBank/DDBJ whole genome shotgun (WGS) entry which is preliminary data.</text>
</comment>
<dbReference type="Pfam" id="PF01398">
    <property type="entry name" value="JAB"/>
    <property type="match status" value="1"/>
</dbReference>
<gene>
    <name evidence="4" type="ORF">WJX72_008457</name>
</gene>
<dbReference type="Pfam" id="PF13012">
    <property type="entry name" value="MitMem_reg"/>
    <property type="match status" value="1"/>
</dbReference>
<dbReference type="InterPro" id="IPR024969">
    <property type="entry name" value="EIF3F/CSN6-like_C"/>
</dbReference>
<dbReference type="InterPro" id="IPR033859">
    <property type="entry name" value="MPN_CSN6"/>
</dbReference>
<keyword evidence="2" id="KW-0736">Signalosome</keyword>
<evidence type="ECO:0000256" key="2">
    <source>
        <dbReference type="RuleBase" id="RU367006"/>
    </source>
</evidence>
<evidence type="ECO:0000313" key="5">
    <source>
        <dbReference type="Proteomes" id="UP001489004"/>
    </source>
</evidence>
<keyword evidence="2" id="KW-0539">Nucleus</keyword>
<comment type="function">
    <text evidence="2">Component of the COP9 signalosome complex (CSN), a complex involved in various cellular and developmental processes.</text>
</comment>
<comment type="similarity">
    <text evidence="1 2">Belongs to the peptidase M67A family. CSN6 subfamily.</text>
</comment>
<dbReference type="GO" id="GO:0005737">
    <property type="term" value="C:cytoplasm"/>
    <property type="evidence" value="ECO:0007669"/>
    <property type="project" value="UniProtKB-SubCell"/>
</dbReference>
<proteinExistence type="inferred from homology"/>
<feature type="domain" description="MPN" evidence="3">
    <location>
        <begin position="13"/>
        <end position="152"/>
    </location>
</feature>
<dbReference type="InterPro" id="IPR037518">
    <property type="entry name" value="MPN"/>
</dbReference>
<dbReference type="PANTHER" id="PTHR10540">
    <property type="entry name" value="EUKARYOTIC TRANSLATION INITIATION FACTOR 3 SUBUNIT F-RELATED"/>
    <property type="match status" value="1"/>
</dbReference>
<evidence type="ECO:0000259" key="3">
    <source>
        <dbReference type="PROSITE" id="PS50249"/>
    </source>
</evidence>
<dbReference type="Proteomes" id="UP001489004">
    <property type="component" value="Unassembled WGS sequence"/>
</dbReference>
<keyword evidence="5" id="KW-1185">Reference proteome</keyword>
<reference evidence="4 5" key="1">
    <citation type="journal article" date="2024" name="Nat. Commun.">
        <title>Phylogenomics reveals the evolutionary origins of lichenization in chlorophyte algae.</title>
        <authorList>
            <person name="Puginier C."/>
            <person name="Libourel C."/>
            <person name="Otte J."/>
            <person name="Skaloud P."/>
            <person name="Haon M."/>
            <person name="Grisel S."/>
            <person name="Petersen M."/>
            <person name="Berrin J.G."/>
            <person name="Delaux P.M."/>
            <person name="Dal Grande F."/>
            <person name="Keller J."/>
        </authorList>
    </citation>
    <scope>NUCLEOTIDE SEQUENCE [LARGE SCALE GENOMIC DNA]</scope>
    <source>
        <strain evidence="4 5">SAG 2043</strain>
    </source>
</reference>
<dbReference type="EMBL" id="JALJOR010000001">
    <property type="protein sequence ID" value="KAK9829883.1"/>
    <property type="molecule type" value="Genomic_DNA"/>
</dbReference>
<keyword evidence="2" id="KW-0963">Cytoplasm</keyword>
<accession>A0AAW1R8I8</accession>
<dbReference type="AlphaFoldDB" id="A0AAW1R8I8"/>
<dbReference type="GO" id="GO:0000338">
    <property type="term" value="P:protein deneddylation"/>
    <property type="evidence" value="ECO:0007669"/>
    <property type="project" value="InterPro"/>
</dbReference>
<sequence>MDDTKQSSSGLDFKLHPLVLINVSDHHTRVKANGVQQGDGGGRVLGCLLGNQDGRVVDVSNSFEILYKVTPEGIEIDQEFLVKKRDQYKQVFPKLDVVGWYATGADVHEHDMALHKKVMEINESPVFLLLDPAIRVLRKDIPVRLFESELHTVDGRPTFIFVQAKYTVETSEAERIGVNQVAKVLPSGNPSGSEQLTAHFSSVHAAMKMLNGRIGILLQLLDKMAAGELPYDHSLVRQVSTLVRRLPAVKTPAFQTEFLKEYNDSLLTILLSSITKGSYTVNEIVDKFNIAYDKSARRRGML</sequence>
<organism evidence="4 5">
    <name type="scientific">[Myrmecia] bisecta</name>
    <dbReference type="NCBI Taxonomy" id="41462"/>
    <lineage>
        <taxon>Eukaryota</taxon>
        <taxon>Viridiplantae</taxon>
        <taxon>Chlorophyta</taxon>
        <taxon>core chlorophytes</taxon>
        <taxon>Trebouxiophyceae</taxon>
        <taxon>Trebouxiales</taxon>
        <taxon>Trebouxiaceae</taxon>
        <taxon>Myrmecia</taxon>
    </lineage>
</organism>
<dbReference type="GO" id="GO:0008237">
    <property type="term" value="F:metallopeptidase activity"/>
    <property type="evidence" value="ECO:0007669"/>
    <property type="project" value="InterPro"/>
</dbReference>
<protein>
    <recommendedName>
        <fullName evidence="2">COP9 signalosome complex subunit 6</fullName>
    </recommendedName>
</protein>
<dbReference type="InterPro" id="IPR000555">
    <property type="entry name" value="JAMM/MPN+_dom"/>
</dbReference>
<evidence type="ECO:0000256" key="1">
    <source>
        <dbReference type="ARBA" id="ARBA00010893"/>
    </source>
</evidence>